<dbReference type="CDD" id="cd02696">
    <property type="entry name" value="MurNAc-LAA"/>
    <property type="match status" value="1"/>
</dbReference>
<dbReference type="Proteomes" id="UP000886833">
    <property type="component" value="Unassembled WGS sequence"/>
</dbReference>
<dbReference type="Gene3D" id="3.40.630.40">
    <property type="entry name" value="Zn-dependent exopeptidases"/>
    <property type="match status" value="1"/>
</dbReference>
<accession>A0A9D1KAS8</accession>
<dbReference type="AlphaFoldDB" id="A0A9D1KAS8"/>
<evidence type="ECO:0000313" key="4">
    <source>
        <dbReference type="Proteomes" id="UP000886833"/>
    </source>
</evidence>
<evidence type="ECO:0000256" key="1">
    <source>
        <dbReference type="ARBA" id="ARBA00022801"/>
    </source>
</evidence>
<evidence type="ECO:0000313" key="3">
    <source>
        <dbReference type="EMBL" id="HIT37588.1"/>
    </source>
</evidence>
<dbReference type="SMART" id="SM00646">
    <property type="entry name" value="Ami_3"/>
    <property type="match status" value="1"/>
</dbReference>
<organism evidence="3 4">
    <name type="scientific">Candidatus Onthousia faecipullorum</name>
    <dbReference type="NCBI Taxonomy" id="2840887"/>
    <lineage>
        <taxon>Bacteria</taxon>
        <taxon>Bacillati</taxon>
        <taxon>Bacillota</taxon>
        <taxon>Bacilli</taxon>
        <taxon>Candidatus Onthousia</taxon>
    </lineage>
</organism>
<dbReference type="EMBL" id="DVKQ01000049">
    <property type="protein sequence ID" value="HIT37588.1"/>
    <property type="molecule type" value="Genomic_DNA"/>
</dbReference>
<dbReference type="GO" id="GO:0009253">
    <property type="term" value="P:peptidoglycan catabolic process"/>
    <property type="evidence" value="ECO:0007669"/>
    <property type="project" value="InterPro"/>
</dbReference>
<reference evidence="3" key="1">
    <citation type="submission" date="2020-10" db="EMBL/GenBank/DDBJ databases">
        <authorList>
            <person name="Gilroy R."/>
        </authorList>
    </citation>
    <scope>NUCLEOTIDE SEQUENCE</scope>
    <source>
        <strain evidence="3">CHK195-26880</strain>
    </source>
</reference>
<dbReference type="InterPro" id="IPR050695">
    <property type="entry name" value="N-acetylmuramoyl_amidase_3"/>
</dbReference>
<protein>
    <submittedName>
        <fullName evidence="3">N-acetylmuramoyl-L-alanine amidase</fullName>
    </submittedName>
</protein>
<dbReference type="GO" id="GO:0030288">
    <property type="term" value="C:outer membrane-bounded periplasmic space"/>
    <property type="evidence" value="ECO:0007669"/>
    <property type="project" value="TreeGrafter"/>
</dbReference>
<reference evidence="3" key="2">
    <citation type="journal article" date="2021" name="PeerJ">
        <title>Extensive microbial diversity within the chicken gut microbiome revealed by metagenomics and culture.</title>
        <authorList>
            <person name="Gilroy R."/>
            <person name="Ravi A."/>
            <person name="Getino M."/>
            <person name="Pursley I."/>
            <person name="Horton D.L."/>
            <person name="Alikhan N.F."/>
            <person name="Baker D."/>
            <person name="Gharbi K."/>
            <person name="Hall N."/>
            <person name="Watson M."/>
            <person name="Adriaenssens E.M."/>
            <person name="Foster-Nyarko E."/>
            <person name="Jarju S."/>
            <person name="Secka A."/>
            <person name="Antonio M."/>
            <person name="Oren A."/>
            <person name="Chaudhuri R.R."/>
            <person name="La Ragione R."/>
            <person name="Hildebrand F."/>
            <person name="Pallen M.J."/>
        </authorList>
    </citation>
    <scope>NUCLEOTIDE SEQUENCE</scope>
    <source>
        <strain evidence="3">CHK195-26880</strain>
    </source>
</reference>
<gene>
    <name evidence="3" type="ORF">IAB59_03810</name>
</gene>
<feature type="domain" description="MurNAc-LAA" evidence="2">
    <location>
        <begin position="107"/>
        <end position="216"/>
    </location>
</feature>
<proteinExistence type="predicted"/>
<sequence length="224" mass="25857">MIRKYKVLFIIIFIVLLMSLQFVDARVKPKKTLIGKVITIDAGHGGRDSGTSYGNLYEKDINLEISKVLKKVLKEKGATVYMIRSDDSDLSSRWDSAKKRGDLYRRILKIQENKSDLYLSIHINYHYYSSVSGAEVLYHPINPNNLVLAESIMDEFKNDLNTDREVIKTNLYLYSNTRVPGVLIECGFISNPNERYLLQKESYQKKIANSITKGVENYFKEIEQ</sequence>
<dbReference type="PANTHER" id="PTHR30404">
    <property type="entry name" value="N-ACETYLMURAMOYL-L-ALANINE AMIDASE"/>
    <property type="match status" value="1"/>
</dbReference>
<dbReference type="GO" id="GO:0008745">
    <property type="term" value="F:N-acetylmuramoyl-L-alanine amidase activity"/>
    <property type="evidence" value="ECO:0007669"/>
    <property type="project" value="InterPro"/>
</dbReference>
<keyword evidence="1" id="KW-0378">Hydrolase</keyword>
<dbReference type="Pfam" id="PF01520">
    <property type="entry name" value="Amidase_3"/>
    <property type="match status" value="1"/>
</dbReference>
<dbReference type="InterPro" id="IPR002508">
    <property type="entry name" value="MurNAc-LAA_cat"/>
</dbReference>
<name>A0A9D1KAS8_9FIRM</name>
<comment type="caution">
    <text evidence="3">The sequence shown here is derived from an EMBL/GenBank/DDBJ whole genome shotgun (WGS) entry which is preliminary data.</text>
</comment>
<dbReference type="SUPFAM" id="SSF53187">
    <property type="entry name" value="Zn-dependent exopeptidases"/>
    <property type="match status" value="1"/>
</dbReference>
<dbReference type="PANTHER" id="PTHR30404:SF0">
    <property type="entry name" value="N-ACETYLMURAMOYL-L-ALANINE AMIDASE AMIC"/>
    <property type="match status" value="1"/>
</dbReference>
<evidence type="ECO:0000259" key="2">
    <source>
        <dbReference type="SMART" id="SM00646"/>
    </source>
</evidence>